<gene>
    <name evidence="1" type="ORF">METZ01_LOCUS266745</name>
</gene>
<name>A0A382JTJ2_9ZZZZ</name>
<proteinExistence type="predicted"/>
<evidence type="ECO:0000313" key="1">
    <source>
        <dbReference type="EMBL" id="SVC13891.1"/>
    </source>
</evidence>
<dbReference type="EMBL" id="UINC01075573">
    <property type="protein sequence ID" value="SVC13891.1"/>
    <property type="molecule type" value="Genomic_DNA"/>
</dbReference>
<organism evidence="1">
    <name type="scientific">marine metagenome</name>
    <dbReference type="NCBI Taxonomy" id="408172"/>
    <lineage>
        <taxon>unclassified sequences</taxon>
        <taxon>metagenomes</taxon>
        <taxon>ecological metagenomes</taxon>
    </lineage>
</organism>
<accession>A0A382JTJ2</accession>
<dbReference type="AlphaFoldDB" id="A0A382JTJ2"/>
<reference evidence="1" key="1">
    <citation type="submission" date="2018-05" db="EMBL/GenBank/DDBJ databases">
        <authorList>
            <person name="Lanie J.A."/>
            <person name="Ng W.-L."/>
            <person name="Kazmierczak K.M."/>
            <person name="Andrzejewski T.M."/>
            <person name="Davidsen T.M."/>
            <person name="Wayne K.J."/>
            <person name="Tettelin H."/>
            <person name="Glass J.I."/>
            <person name="Rusch D."/>
            <person name="Podicherti R."/>
            <person name="Tsui H.-C.T."/>
            <person name="Winkler M.E."/>
        </authorList>
    </citation>
    <scope>NUCLEOTIDE SEQUENCE</scope>
</reference>
<feature type="non-terminal residue" evidence="1">
    <location>
        <position position="49"/>
    </location>
</feature>
<protein>
    <submittedName>
        <fullName evidence="1">Uncharacterized protein</fullName>
    </submittedName>
</protein>
<sequence length="49" mass="5325">MVDKEQAKIDSLGLDEAMDDLKALAQRVSDMSKDLIDKASEQAEGATDK</sequence>